<evidence type="ECO:0000313" key="34">
    <source>
        <dbReference type="EMBL" id="CAF1549065.1"/>
    </source>
</evidence>
<evidence type="ECO:0000256" key="6">
    <source>
        <dbReference type="ARBA" id="ARBA00004909"/>
    </source>
</evidence>
<dbReference type="InterPro" id="IPR024041">
    <property type="entry name" value="NH4_transpt_AmtB-like_dom"/>
</dbReference>
<feature type="domain" description="FAD/NAD(P)-binding" evidence="32">
    <location>
        <begin position="635"/>
        <end position="916"/>
    </location>
</feature>
<dbReference type="UniPathway" id="UPA00634">
    <property type="reaction ID" value="UER00690"/>
</dbReference>
<dbReference type="SUPFAM" id="SSF46548">
    <property type="entry name" value="alpha-helical ferredoxin"/>
    <property type="match status" value="1"/>
</dbReference>
<evidence type="ECO:0000256" key="14">
    <source>
        <dbReference type="ARBA" id="ARBA00022692"/>
    </source>
</evidence>
<feature type="transmembrane region" description="Helical" evidence="28">
    <location>
        <begin position="1064"/>
        <end position="1085"/>
    </location>
</feature>
<keyword evidence="22 28" id="KW-0472">Membrane</keyword>
<feature type="transmembrane region" description="Helical" evidence="28">
    <location>
        <begin position="1036"/>
        <end position="1057"/>
    </location>
</feature>
<dbReference type="Gene3D" id="3.40.50.720">
    <property type="entry name" value="NAD(P)-binding Rossmann-like Domain"/>
    <property type="match status" value="1"/>
</dbReference>
<dbReference type="OrthoDB" id="4327079at2759"/>
<dbReference type="Gene3D" id="3.20.20.70">
    <property type="entry name" value="Aldolase class I"/>
    <property type="match status" value="1"/>
</dbReference>
<feature type="domain" description="Ammonium transporter AmtB-like" evidence="29">
    <location>
        <begin position="944"/>
        <end position="1150"/>
    </location>
</feature>
<evidence type="ECO:0000256" key="27">
    <source>
        <dbReference type="ARBA" id="ARBA00048867"/>
    </source>
</evidence>
<dbReference type="InterPro" id="IPR036485">
    <property type="entry name" value="Glu_synth_asu_C_sf"/>
</dbReference>
<gene>
    <name evidence="34" type="ORF">EDS130_LOCUS45870</name>
</gene>
<evidence type="ECO:0000256" key="1">
    <source>
        <dbReference type="ARBA" id="ARBA00001917"/>
    </source>
</evidence>
<evidence type="ECO:0000259" key="29">
    <source>
        <dbReference type="Pfam" id="PF00909"/>
    </source>
</evidence>
<evidence type="ECO:0000256" key="9">
    <source>
        <dbReference type="ARBA" id="ARBA00009716"/>
    </source>
</evidence>
<dbReference type="UniPathway" id="UPA00045"/>
<keyword evidence="15" id="KW-0479">Metal-binding</keyword>
<evidence type="ECO:0000256" key="10">
    <source>
        <dbReference type="ARBA" id="ARBA00022448"/>
    </source>
</evidence>
<evidence type="ECO:0000256" key="17">
    <source>
        <dbReference type="ARBA" id="ARBA00022962"/>
    </source>
</evidence>
<feature type="transmembrane region" description="Helical" evidence="28">
    <location>
        <begin position="943"/>
        <end position="965"/>
    </location>
</feature>
<dbReference type="GO" id="GO:0097054">
    <property type="term" value="P:L-glutamate biosynthetic process"/>
    <property type="evidence" value="ECO:0007669"/>
    <property type="project" value="UniProtKB-UniPathway"/>
</dbReference>
<dbReference type="Gene3D" id="1.10.3430.10">
    <property type="entry name" value="Ammonium transporter AmtB like domains"/>
    <property type="match status" value="1"/>
</dbReference>
<evidence type="ECO:0000256" key="23">
    <source>
        <dbReference type="ARBA" id="ARBA00023164"/>
    </source>
</evidence>
<dbReference type="PANTHER" id="PTHR43100:SF1">
    <property type="entry name" value="GLUTAMATE SYNTHASE [NADPH] SMALL CHAIN"/>
    <property type="match status" value="1"/>
</dbReference>
<evidence type="ECO:0000256" key="15">
    <source>
        <dbReference type="ARBA" id="ARBA00022723"/>
    </source>
</evidence>
<organism evidence="34 35">
    <name type="scientific">Adineta ricciae</name>
    <name type="common">Rotifer</name>
    <dbReference type="NCBI Taxonomy" id="249248"/>
    <lineage>
        <taxon>Eukaryota</taxon>
        <taxon>Metazoa</taxon>
        <taxon>Spiralia</taxon>
        <taxon>Gnathifera</taxon>
        <taxon>Rotifera</taxon>
        <taxon>Eurotatoria</taxon>
        <taxon>Bdelloidea</taxon>
        <taxon>Adinetida</taxon>
        <taxon>Adinetidae</taxon>
        <taxon>Adineta</taxon>
    </lineage>
</organism>
<evidence type="ECO:0000256" key="28">
    <source>
        <dbReference type="SAM" id="Phobius"/>
    </source>
</evidence>
<feature type="domain" description="Glutamate synthase" evidence="31">
    <location>
        <begin position="1"/>
        <end position="269"/>
    </location>
</feature>
<feature type="domain" description="Dihydroprymidine dehydrogenase" evidence="33">
    <location>
        <begin position="542"/>
        <end position="621"/>
    </location>
</feature>
<keyword evidence="18 28" id="KW-1133">Transmembrane helix</keyword>
<dbReference type="GO" id="GO:0016020">
    <property type="term" value="C:membrane"/>
    <property type="evidence" value="ECO:0007669"/>
    <property type="project" value="UniProtKB-SubCell"/>
</dbReference>
<dbReference type="InterPro" id="IPR006005">
    <property type="entry name" value="Glut_synth_ssu1"/>
</dbReference>
<evidence type="ECO:0000256" key="13">
    <source>
        <dbReference type="ARBA" id="ARBA00022643"/>
    </source>
</evidence>
<dbReference type="FunFam" id="2.160.20.60:FF:000001">
    <property type="entry name" value="Glutamate synthase, large subunit"/>
    <property type="match status" value="1"/>
</dbReference>
<dbReference type="SUPFAM" id="SSF111352">
    <property type="entry name" value="Ammonium transporter"/>
    <property type="match status" value="1"/>
</dbReference>
<dbReference type="EC" id="1.4.1.14" evidence="26"/>
<comment type="caution">
    <text evidence="34">The sequence shown here is derived from an EMBL/GenBank/DDBJ whole genome shotgun (WGS) entry which is preliminary data.</text>
</comment>
<feature type="non-terminal residue" evidence="34">
    <location>
        <position position="1150"/>
    </location>
</feature>
<comment type="cofactor">
    <cofactor evidence="2">
        <name>[3Fe-4S] cluster</name>
        <dbReference type="ChEBI" id="CHEBI:21137"/>
    </cofactor>
</comment>
<evidence type="ECO:0000256" key="12">
    <source>
        <dbReference type="ARBA" id="ARBA00022630"/>
    </source>
</evidence>
<evidence type="ECO:0000259" key="33">
    <source>
        <dbReference type="Pfam" id="PF14691"/>
    </source>
</evidence>
<evidence type="ECO:0000256" key="2">
    <source>
        <dbReference type="ARBA" id="ARBA00001927"/>
    </source>
</evidence>
<dbReference type="GO" id="GO:0016639">
    <property type="term" value="F:oxidoreductase activity, acting on the CH-NH2 group of donors, NAD or NADP as acceptor"/>
    <property type="evidence" value="ECO:0007669"/>
    <property type="project" value="InterPro"/>
</dbReference>
<accession>A0A815WXH8</accession>
<dbReference type="EMBL" id="CAJNOJ010001314">
    <property type="protein sequence ID" value="CAF1549065.1"/>
    <property type="molecule type" value="Genomic_DNA"/>
</dbReference>
<dbReference type="InterPro" id="IPR018047">
    <property type="entry name" value="Ammonium_transpt_CS"/>
</dbReference>
<dbReference type="SUPFAM" id="SSF69336">
    <property type="entry name" value="Alpha subunit of glutamate synthase, C-terminal domain"/>
    <property type="match status" value="1"/>
</dbReference>
<evidence type="ECO:0000259" key="32">
    <source>
        <dbReference type="Pfam" id="PF07992"/>
    </source>
</evidence>
<evidence type="ECO:0000256" key="24">
    <source>
        <dbReference type="ARBA" id="ARBA00023177"/>
    </source>
</evidence>
<keyword evidence="11" id="KW-0028">Amino-acid biosynthesis</keyword>
<dbReference type="Gene3D" id="3.50.50.60">
    <property type="entry name" value="FAD/NAD(P)-binding domain"/>
    <property type="match status" value="1"/>
</dbReference>
<dbReference type="SUPFAM" id="SSF51971">
    <property type="entry name" value="Nucleotide-binding domain"/>
    <property type="match status" value="1"/>
</dbReference>
<keyword evidence="19" id="KW-0560">Oxidoreductase</keyword>
<dbReference type="PANTHER" id="PTHR43100">
    <property type="entry name" value="GLUTAMATE SYNTHASE [NADPH] SMALL CHAIN"/>
    <property type="match status" value="1"/>
</dbReference>
<sequence>GGEDERKYELMHNGDSMRSAIKQVASARFGVTSYYLTEADELQIKMAQGAKPGEGGQLPGYKVDDWIGKTRHSTPGVGLISPPPHHDIYSIEDLAQLIFDLKNANRASRINVKLVSKAGVGTIAAGVAKAKADVILIAGNDGGTGASPISSIRHAGLPWELGLAEAHQTLVRNKLRSRVVLQADGQMKTAKDIAIATLLGAEEWGIATAALIVEGCIMMRKCHMNTCPVGVATQDPELRKRFTGDPDHVVNFFKLITQELREIMAQLGFRTINEMVGQADYLEVRDDVKHWKYKNLDLSPILYKEPASLYTGLYNTEKQDHEMNEILDWKLLEAAKPALENLQKVKASFDIRNTDRTVGTLLSNEISKKYKAAGLPEDTLHFNFNGTAGQSFGAFNAKGITLELEGDANDYFGKGLSGAKLIAYPPRQSLFVPEENIIIGNTSFYGATSGEAYVRGKAGERFCVRNSGAKVVVEGVGDHGCEYMTGGLAVILGGTGRNFAAGMSGGIAYVYDVNGQFESLCNKEMVDLDALDAEDVIVLQKMVSDHGCPLGNIIPEFNDAVYRQSWKEAYDILSSTNNFPEFTGRICPAPCESACVLGINQPPVAIEEIEKHIIEIAFEKGFVKAHKPNLRTGKKKVAIVGSGPAGMAAAAQLNAAGHSVTVYERDDAPGGLLRYGIPDFKLEKWVIDRRIALMEEEGVVFINNTEVGKDVSVSDLLRQFNAIILTGGSTIPRDLPVPGRQLKGVHFAMDFLKQQNKRVSGLYDDKLEAILATGKNVVVIGGGDTGSDCVGTSNRQEAKSVTQFELLPKPSETRTDSMPWPTYPMVLKVTSSHEEGAARQWAVATKEFIGDENGNLKALKTVELEWKIGNDGKASFTEVPGSLRKIPCELALLAMGFIHPQHNGLINELAVELDERVAVAAMFSKPAADFVPAEDAAYSAADIAWVLVSSALVFLMTPGLAFFYGGMVHRKNVISTMIKSVVAAGVVGVLWIVCGFSLAFGESINGFIGNPLTFLFYDGVKSGAPWPGAPTIPLTLFSLFQLMFAIITPGLVVGAVAERIRFTGYILFIALFSLLVYAPLAHWSWHPDGFLAKMGVWDFAGGTVVHISAGCAALAGALVLKRRKSHIEKKEIPPANVPYVLIGTGLLWFG</sequence>
<evidence type="ECO:0000256" key="8">
    <source>
        <dbReference type="ARBA" id="ARBA00005887"/>
    </source>
</evidence>
<dbReference type="GO" id="GO:0046872">
    <property type="term" value="F:metal ion binding"/>
    <property type="evidence" value="ECO:0007669"/>
    <property type="project" value="UniProtKB-KW"/>
</dbReference>
<dbReference type="GO" id="GO:0016040">
    <property type="term" value="F:glutamate synthase (NADH) activity"/>
    <property type="evidence" value="ECO:0007669"/>
    <property type="project" value="UniProtKB-EC"/>
</dbReference>
<evidence type="ECO:0000256" key="16">
    <source>
        <dbReference type="ARBA" id="ARBA00022827"/>
    </source>
</evidence>
<keyword evidence="10" id="KW-0813">Transport</keyword>
<dbReference type="InterPro" id="IPR002489">
    <property type="entry name" value="Glu_synth_asu_C"/>
</dbReference>
<keyword evidence="17" id="KW-0315">Glutamine amidotransferase</keyword>
<keyword evidence="23" id="KW-0314">Glutamate biosynthesis</keyword>
<dbReference type="PRINTS" id="PR00419">
    <property type="entry name" value="ADXRDTASE"/>
</dbReference>
<evidence type="ECO:0000256" key="11">
    <source>
        <dbReference type="ARBA" id="ARBA00022605"/>
    </source>
</evidence>
<dbReference type="InterPro" id="IPR002932">
    <property type="entry name" value="Glu_synthdom"/>
</dbReference>
<comment type="pathway">
    <text evidence="7">Amino-acid biosynthesis; L-glutamate biosynthesis via GLT pathway; L-glutamate from 2-oxoglutarate and L-glutamine (NAD(+) route): step 1/1.</text>
</comment>
<feature type="domain" description="Glutamate synthase alpha subunit C-terminal" evidence="30">
    <location>
        <begin position="350"/>
        <end position="535"/>
    </location>
</feature>
<dbReference type="GO" id="GO:0008519">
    <property type="term" value="F:ammonium channel activity"/>
    <property type="evidence" value="ECO:0007669"/>
    <property type="project" value="InterPro"/>
</dbReference>
<evidence type="ECO:0000313" key="35">
    <source>
        <dbReference type="Proteomes" id="UP000663852"/>
    </source>
</evidence>
<feature type="transmembrane region" description="Helical" evidence="28">
    <location>
        <begin position="1097"/>
        <end position="1120"/>
    </location>
</feature>
<dbReference type="Pfam" id="PF00909">
    <property type="entry name" value="Ammonium_transp"/>
    <property type="match status" value="1"/>
</dbReference>
<keyword evidence="13" id="KW-0288">FMN</keyword>
<proteinExistence type="inferred from homology"/>
<evidence type="ECO:0000259" key="31">
    <source>
        <dbReference type="Pfam" id="PF01645"/>
    </source>
</evidence>
<evidence type="ECO:0000256" key="18">
    <source>
        <dbReference type="ARBA" id="ARBA00022989"/>
    </source>
</evidence>
<dbReference type="Pfam" id="PF07992">
    <property type="entry name" value="Pyr_redox_2"/>
    <property type="match status" value="1"/>
</dbReference>
<dbReference type="InterPro" id="IPR036188">
    <property type="entry name" value="FAD/NAD-bd_sf"/>
</dbReference>
<evidence type="ECO:0000256" key="5">
    <source>
        <dbReference type="ARBA" id="ARBA00004802"/>
    </source>
</evidence>
<keyword evidence="20" id="KW-0408">Iron</keyword>
<evidence type="ECO:0000256" key="19">
    <source>
        <dbReference type="ARBA" id="ARBA00023002"/>
    </source>
</evidence>
<dbReference type="GO" id="GO:0051538">
    <property type="term" value="F:3 iron, 4 sulfur cluster binding"/>
    <property type="evidence" value="ECO:0007669"/>
    <property type="project" value="UniProtKB-KW"/>
</dbReference>
<dbReference type="Pfam" id="PF01493">
    <property type="entry name" value="GXGXG"/>
    <property type="match status" value="1"/>
</dbReference>
<dbReference type="CDD" id="cd02808">
    <property type="entry name" value="GltS_FMN"/>
    <property type="match status" value="1"/>
</dbReference>
<name>A0A815WXH8_ADIRI</name>
<dbReference type="Gene3D" id="2.160.20.60">
    <property type="entry name" value="Glutamate synthase, alpha subunit, C-terminal domain"/>
    <property type="match status" value="1"/>
</dbReference>
<comment type="catalytic activity">
    <reaction evidence="27">
        <text>2 L-glutamate + NAD(+) = L-glutamine + 2-oxoglutarate + NADH + H(+)</text>
        <dbReference type="Rhea" id="RHEA:13753"/>
        <dbReference type="ChEBI" id="CHEBI:15378"/>
        <dbReference type="ChEBI" id="CHEBI:16810"/>
        <dbReference type="ChEBI" id="CHEBI:29985"/>
        <dbReference type="ChEBI" id="CHEBI:57540"/>
        <dbReference type="ChEBI" id="CHEBI:57945"/>
        <dbReference type="ChEBI" id="CHEBI:58359"/>
        <dbReference type="EC" id="1.4.1.14"/>
    </reaction>
</comment>
<keyword evidence="14 28" id="KW-0812">Transmembrane</keyword>
<keyword evidence="24" id="KW-0924">Ammonia transport</keyword>
<comment type="pathway">
    <text evidence="5">Energy metabolism; nitrogen metabolism.</text>
</comment>
<evidence type="ECO:0000256" key="7">
    <source>
        <dbReference type="ARBA" id="ARBA00004944"/>
    </source>
</evidence>
<evidence type="ECO:0000256" key="25">
    <source>
        <dbReference type="ARBA" id="ARBA00023291"/>
    </source>
</evidence>
<keyword evidence="25" id="KW-0003">3Fe-4S</keyword>
<dbReference type="AlphaFoldDB" id="A0A815WXH8"/>
<comment type="similarity">
    <text evidence="9">Belongs to the glutamate synthase family.</text>
</comment>
<evidence type="ECO:0000256" key="21">
    <source>
        <dbReference type="ARBA" id="ARBA00023014"/>
    </source>
</evidence>
<reference evidence="34" key="1">
    <citation type="submission" date="2021-02" db="EMBL/GenBank/DDBJ databases">
        <authorList>
            <person name="Nowell W R."/>
        </authorList>
    </citation>
    <scope>NUCLEOTIDE SEQUENCE</scope>
</reference>
<dbReference type="InterPro" id="IPR013785">
    <property type="entry name" value="Aldolase_TIM"/>
</dbReference>
<dbReference type="NCBIfam" id="TIGR01317">
    <property type="entry name" value="GOGAT_sm_gam"/>
    <property type="match status" value="1"/>
</dbReference>
<dbReference type="CDD" id="cd00982">
    <property type="entry name" value="gltB_C"/>
    <property type="match status" value="1"/>
</dbReference>
<protein>
    <recommendedName>
        <fullName evidence="26">glutamate synthase (NADH)</fullName>
        <ecNumber evidence="26">1.4.1.14</ecNumber>
    </recommendedName>
</protein>
<dbReference type="SUPFAM" id="SSF51395">
    <property type="entry name" value="FMN-linked oxidoreductases"/>
    <property type="match status" value="1"/>
</dbReference>
<evidence type="ECO:0000256" key="4">
    <source>
        <dbReference type="ARBA" id="ARBA00004141"/>
    </source>
</evidence>
<evidence type="ECO:0000256" key="3">
    <source>
        <dbReference type="ARBA" id="ARBA00001974"/>
    </source>
</evidence>
<evidence type="ECO:0000259" key="30">
    <source>
        <dbReference type="Pfam" id="PF01493"/>
    </source>
</evidence>
<comment type="pathway">
    <text evidence="6">Nitrogen metabolism.</text>
</comment>
<keyword evidence="12" id="KW-0285">Flavoprotein</keyword>
<dbReference type="PROSITE" id="PS01219">
    <property type="entry name" value="AMMONIUM_TRANSP"/>
    <property type="match status" value="1"/>
</dbReference>
<dbReference type="Proteomes" id="UP000663852">
    <property type="component" value="Unassembled WGS sequence"/>
</dbReference>
<comment type="subcellular location">
    <subcellularLocation>
        <location evidence="4">Membrane</location>
        <topology evidence="4">Multi-pass membrane protein</topology>
    </subcellularLocation>
</comment>
<evidence type="ECO:0000256" key="26">
    <source>
        <dbReference type="ARBA" id="ARBA00024383"/>
    </source>
</evidence>
<comment type="similarity">
    <text evidence="8">Belongs to the ammonia transporter channel (TC 1.A.11.2) family.</text>
</comment>
<evidence type="ECO:0000256" key="22">
    <source>
        <dbReference type="ARBA" id="ARBA00023136"/>
    </source>
</evidence>
<dbReference type="InterPro" id="IPR028261">
    <property type="entry name" value="DPD_II"/>
</dbReference>
<keyword evidence="21" id="KW-0411">Iron-sulfur</keyword>
<keyword evidence="16" id="KW-0274">FAD</keyword>
<feature type="transmembrane region" description="Helical" evidence="28">
    <location>
        <begin position="977"/>
        <end position="1000"/>
    </location>
</feature>
<comment type="cofactor">
    <cofactor evidence="1">
        <name>FMN</name>
        <dbReference type="ChEBI" id="CHEBI:58210"/>
    </cofactor>
</comment>
<feature type="non-terminal residue" evidence="34">
    <location>
        <position position="1"/>
    </location>
</feature>
<evidence type="ECO:0000256" key="20">
    <source>
        <dbReference type="ARBA" id="ARBA00023004"/>
    </source>
</evidence>
<dbReference type="Pfam" id="PF14691">
    <property type="entry name" value="Fer4_20"/>
    <property type="match status" value="1"/>
</dbReference>
<comment type="cofactor">
    <cofactor evidence="3">
        <name>FAD</name>
        <dbReference type="ChEBI" id="CHEBI:57692"/>
    </cofactor>
</comment>
<dbReference type="InterPro" id="IPR029020">
    <property type="entry name" value="Ammonium/urea_transptr"/>
</dbReference>
<dbReference type="InterPro" id="IPR023753">
    <property type="entry name" value="FAD/NAD-binding_dom"/>
</dbReference>
<dbReference type="InterPro" id="IPR051394">
    <property type="entry name" value="Glutamate_Synthase"/>
</dbReference>
<dbReference type="Pfam" id="PF01645">
    <property type="entry name" value="Glu_synthase"/>
    <property type="match status" value="1"/>
</dbReference>